<sequence>MATLDPLPLTIPHAAEAAAARWADCPAVLERGETWSFAELWQRSRAAASALLARGIGAGDRVAIWAPNSREWIVAAIATMTCGAAVVTLNTRLKGREAGDILRRTRARLLFTVEDFLGIDYRALIADEDLPDLGATILLDSGLHDIGLSAFVADGKGAEDPAVAAALAGIDADTVSDILFTSGTTGSPKGVLMTYGRVLPQAAVWVANTGLTEGDRYLIANPFFHSFGMKVGWVACILAGATALPIPQFDVSQAIAMIERDRVTFMPGPPTVFQMLLAELDKRAWDCSSLRGGTTGAATVPPSLVERIRRDLGMVDLITAYGMTECVNITTCVPGDSVETIARTCGGAFPGNEVRIADDDGRELPRGETGEILVRGQGVMLGYLDDPEATAEAIDADGWLHTGDIGTMDEAGYVRITDRKKDLYISGGFNVYPAEVEKLLAGHPAIGMVAVVGVPDERLGEVGRAFVVLRPGTNASEAELIAWSRENMANYKVPRSFVMVDDLPRNASGKVLKTALRD</sequence>
<name>A0A7X1F4K6_9SPHN</name>
<dbReference type="Pfam" id="PF13193">
    <property type="entry name" value="AMP-binding_C"/>
    <property type="match status" value="1"/>
</dbReference>
<dbReference type="EMBL" id="JACLAU010000001">
    <property type="protein sequence ID" value="MBC2650292.1"/>
    <property type="molecule type" value="Genomic_DNA"/>
</dbReference>
<dbReference type="InterPro" id="IPR045851">
    <property type="entry name" value="AMP-bd_C_sf"/>
</dbReference>
<dbReference type="RefSeq" id="WP_185681701.1">
    <property type="nucleotide sequence ID" value="NZ_JACLAU010000001.1"/>
</dbReference>
<comment type="catalytic activity">
    <reaction evidence="3">
        <text>3-(methylsulfanyl)propanoate + ATP + CoA = 3-(methylsulfanyl)propanoyl-CoA + AMP + diphosphate</text>
        <dbReference type="Rhea" id="RHEA:43052"/>
        <dbReference type="ChEBI" id="CHEBI:30616"/>
        <dbReference type="ChEBI" id="CHEBI:33019"/>
        <dbReference type="ChEBI" id="CHEBI:49016"/>
        <dbReference type="ChEBI" id="CHEBI:57287"/>
        <dbReference type="ChEBI" id="CHEBI:82815"/>
        <dbReference type="ChEBI" id="CHEBI:456215"/>
        <dbReference type="EC" id="6.2.1.44"/>
    </reaction>
    <physiologicalReaction direction="left-to-right" evidence="3">
        <dbReference type="Rhea" id="RHEA:43053"/>
    </physiologicalReaction>
</comment>
<dbReference type="InterPro" id="IPR020845">
    <property type="entry name" value="AMP-binding_CS"/>
</dbReference>
<gene>
    <name evidence="8" type="ORF">H7F49_01070</name>
</gene>
<keyword evidence="9" id="KW-1185">Reference proteome</keyword>
<evidence type="ECO:0000259" key="6">
    <source>
        <dbReference type="Pfam" id="PF00501"/>
    </source>
</evidence>
<evidence type="ECO:0000256" key="5">
    <source>
        <dbReference type="ARBA" id="ARBA00067668"/>
    </source>
</evidence>
<dbReference type="Gene3D" id="3.40.50.12780">
    <property type="entry name" value="N-terminal domain of ligase-like"/>
    <property type="match status" value="1"/>
</dbReference>
<keyword evidence="2" id="KW-0436">Ligase</keyword>
<dbReference type="SUPFAM" id="SSF56801">
    <property type="entry name" value="Acetyl-CoA synthetase-like"/>
    <property type="match status" value="1"/>
</dbReference>
<dbReference type="Proteomes" id="UP000520156">
    <property type="component" value="Unassembled WGS sequence"/>
</dbReference>
<dbReference type="EC" id="6.2.1.44" evidence="4"/>
<protein>
    <recommendedName>
        <fullName evidence="5">3-methylmercaptopropionyl-CoA ligase</fullName>
        <ecNumber evidence="4">6.2.1.44</ecNumber>
    </recommendedName>
</protein>
<evidence type="ECO:0000256" key="1">
    <source>
        <dbReference type="ARBA" id="ARBA00006432"/>
    </source>
</evidence>
<evidence type="ECO:0000313" key="9">
    <source>
        <dbReference type="Proteomes" id="UP000520156"/>
    </source>
</evidence>
<dbReference type="InterPro" id="IPR000873">
    <property type="entry name" value="AMP-dep_synth/lig_dom"/>
</dbReference>
<comment type="similarity">
    <text evidence="1">Belongs to the ATP-dependent AMP-binding enzyme family.</text>
</comment>
<organism evidence="8 9">
    <name type="scientific">Novosphingobium aerophilum</name>
    <dbReference type="NCBI Taxonomy" id="2839843"/>
    <lineage>
        <taxon>Bacteria</taxon>
        <taxon>Pseudomonadati</taxon>
        <taxon>Pseudomonadota</taxon>
        <taxon>Alphaproteobacteria</taxon>
        <taxon>Sphingomonadales</taxon>
        <taxon>Sphingomonadaceae</taxon>
        <taxon>Novosphingobium</taxon>
    </lineage>
</organism>
<dbReference type="GO" id="GO:0006631">
    <property type="term" value="P:fatty acid metabolic process"/>
    <property type="evidence" value="ECO:0007669"/>
    <property type="project" value="TreeGrafter"/>
</dbReference>
<dbReference type="Pfam" id="PF00501">
    <property type="entry name" value="AMP-binding"/>
    <property type="match status" value="1"/>
</dbReference>
<evidence type="ECO:0000256" key="4">
    <source>
        <dbReference type="ARBA" id="ARBA00066616"/>
    </source>
</evidence>
<dbReference type="FunFam" id="3.30.300.30:FF:000008">
    <property type="entry name" value="2,3-dihydroxybenzoate-AMP ligase"/>
    <property type="match status" value="1"/>
</dbReference>
<dbReference type="Gene3D" id="3.30.300.30">
    <property type="match status" value="1"/>
</dbReference>
<accession>A0A7X1F4K6</accession>
<feature type="domain" description="AMP-dependent synthetase/ligase" evidence="6">
    <location>
        <begin position="16"/>
        <end position="384"/>
    </location>
</feature>
<dbReference type="GO" id="GO:0031956">
    <property type="term" value="F:medium-chain fatty acid-CoA ligase activity"/>
    <property type="evidence" value="ECO:0007669"/>
    <property type="project" value="TreeGrafter"/>
</dbReference>
<dbReference type="NCBIfam" id="NF005801">
    <property type="entry name" value="PRK07656.1"/>
    <property type="match status" value="1"/>
</dbReference>
<evidence type="ECO:0000313" key="8">
    <source>
        <dbReference type="EMBL" id="MBC2650292.1"/>
    </source>
</evidence>
<dbReference type="PANTHER" id="PTHR43201:SF5">
    <property type="entry name" value="MEDIUM-CHAIN ACYL-COA LIGASE ACSF2, MITOCHONDRIAL"/>
    <property type="match status" value="1"/>
</dbReference>
<dbReference type="PROSITE" id="PS00455">
    <property type="entry name" value="AMP_BINDING"/>
    <property type="match status" value="1"/>
</dbReference>
<reference evidence="8 9" key="1">
    <citation type="submission" date="2020-08" db="EMBL/GenBank/DDBJ databases">
        <title>The genome sequence of Novosphingobium flavum 4Y4.</title>
        <authorList>
            <person name="Liu Y."/>
        </authorList>
    </citation>
    <scope>NUCLEOTIDE SEQUENCE [LARGE SCALE GENOMIC DNA]</scope>
    <source>
        <strain evidence="8 9">4Y4</strain>
    </source>
</reference>
<dbReference type="PANTHER" id="PTHR43201">
    <property type="entry name" value="ACYL-COA SYNTHETASE"/>
    <property type="match status" value="1"/>
</dbReference>
<dbReference type="InterPro" id="IPR025110">
    <property type="entry name" value="AMP-bd_C"/>
</dbReference>
<evidence type="ECO:0000256" key="2">
    <source>
        <dbReference type="ARBA" id="ARBA00022598"/>
    </source>
</evidence>
<dbReference type="InterPro" id="IPR042099">
    <property type="entry name" value="ANL_N_sf"/>
</dbReference>
<feature type="domain" description="AMP-binding enzyme C-terminal" evidence="7">
    <location>
        <begin position="435"/>
        <end position="510"/>
    </location>
</feature>
<dbReference type="AlphaFoldDB" id="A0A7X1F4K6"/>
<evidence type="ECO:0000256" key="3">
    <source>
        <dbReference type="ARBA" id="ARBA00051915"/>
    </source>
</evidence>
<proteinExistence type="inferred from homology"/>
<evidence type="ECO:0000259" key="7">
    <source>
        <dbReference type="Pfam" id="PF13193"/>
    </source>
</evidence>
<comment type="caution">
    <text evidence="8">The sequence shown here is derived from an EMBL/GenBank/DDBJ whole genome shotgun (WGS) entry which is preliminary data.</text>
</comment>